<feature type="transmembrane region" description="Helical" evidence="10">
    <location>
        <begin position="121"/>
        <end position="140"/>
    </location>
</feature>
<dbReference type="EMBL" id="CP000587">
    <property type="protein sequence ID" value="ABO97322.1"/>
    <property type="molecule type" value="Genomic_DNA"/>
</dbReference>
<feature type="transmembrane region" description="Helical" evidence="10">
    <location>
        <begin position="198"/>
        <end position="216"/>
    </location>
</feature>
<comment type="subcellular location">
    <subcellularLocation>
        <location evidence="1">Endoplasmic reticulum membrane</location>
        <topology evidence="1">Multi-pass membrane protein</topology>
    </subcellularLocation>
</comment>
<dbReference type="PANTHER" id="PTHR13205:SF15">
    <property type="entry name" value="DOLICHOL KINASE"/>
    <property type="match status" value="1"/>
</dbReference>
<dbReference type="OMA" id="SARLVCW"/>
<dbReference type="GO" id="GO:0043048">
    <property type="term" value="P:dolichyl monophosphate biosynthetic process"/>
    <property type="evidence" value="ECO:0007669"/>
    <property type="project" value="TreeGrafter"/>
</dbReference>
<dbReference type="STRING" id="436017.A4S0S7"/>
<evidence type="ECO:0000256" key="10">
    <source>
        <dbReference type="SAM" id="Phobius"/>
    </source>
</evidence>
<keyword evidence="12" id="KW-1185">Reference proteome</keyword>
<dbReference type="EC" id="2.7.1.108" evidence="3"/>
<keyword evidence="9 10" id="KW-0472">Membrane</keyword>
<reference evidence="11 12" key="1">
    <citation type="journal article" date="2007" name="Proc. Natl. Acad. Sci. U.S.A.">
        <title>The tiny eukaryote Ostreococcus provides genomic insights into the paradox of plankton speciation.</title>
        <authorList>
            <person name="Palenik B."/>
            <person name="Grimwood J."/>
            <person name="Aerts A."/>
            <person name="Rouze P."/>
            <person name="Salamov A."/>
            <person name="Putnam N."/>
            <person name="Dupont C."/>
            <person name="Jorgensen R."/>
            <person name="Derelle E."/>
            <person name="Rombauts S."/>
            <person name="Zhou K."/>
            <person name="Otillar R."/>
            <person name="Merchant S.S."/>
            <person name="Podell S."/>
            <person name="Gaasterland T."/>
            <person name="Napoli C."/>
            <person name="Gendler K."/>
            <person name="Manuell A."/>
            <person name="Tai V."/>
            <person name="Vallon O."/>
            <person name="Piganeau G."/>
            <person name="Jancek S."/>
            <person name="Heijde M."/>
            <person name="Jabbari K."/>
            <person name="Bowler C."/>
            <person name="Lohr M."/>
            <person name="Robbens S."/>
            <person name="Werner G."/>
            <person name="Dubchak I."/>
            <person name="Pazour G.J."/>
            <person name="Ren Q."/>
            <person name="Paulsen I."/>
            <person name="Delwiche C."/>
            <person name="Schmutz J."/>
            <person name="Rokhsar D."/>
            <person name="Van de Peer Y."/>
            <person name="Moreau H."/>
            <person name="Grigoriev I.V."/>
        </authorList>
    </citation>
    <scope>NUCLEOTIDE SEQUENCE [LARGE SCALE GENOMIC DNA]</scope>
    <source>
        <strain evidence="11 12">CCE9901</strain>
    </source>
</reference>
<evidence type="ECO:0000256" key="9">
    <source>
        <dbReference type="ARBA" id="ARBA00023136"/>
    </source>
</evidence>
<evidence type="ECO:0000256" key="6">
    <source>
        <dbReference type="ARBA" id="ARBA00022777"/>
    </source>
</evidence>
<sequence>MAPVWALCAVSGTNAGTRLGRATATAFSAAGSVAYVDAWTPSSEKKTFISALVWMLAMRLMSGAFAMDAVMVAFARACAWGLAGAAAPSETTLLSVGAASVMEMCVGIYRDVGTRARASESSALAGAFAIAGVGLLLASARLVCWPTPASKATQFGVLSLALSVPEWFYRVSNPGKSNMILGVVRYTMKTNMETLTSLTKLWCTGLAVALGVAYNARAMPLTMRRKAFHFLAIVMFAPTLMPNSGLGELIRVAFAVAFALFACVECARVFDAYYGHGLFGWKLSVLLAQFVGDGVVSLIILDHFSLLLGIAVPVWLSGDSKSLVPWAGVLTLGVGDSFASIVGGAIGRRKVFGERSSKTLEGAIAFAVSTFVAASYVGVDISASKLAGACVATALFELSVEGVSDNFVLPLYFAALVAP</sequence>
<evidence type="ECO:0000256" key="1">
    <source>
        <dbReference type="ARBA" id="ARBA00004477"/>
    </source>
</evidence>
<keyword evidence="4" id="KW-0808">Transferase</keyword>
<organism evidence="11 12">
    <name type="scientific">Ostreococcus lucimarinus (strain CCE9901)</name>
    <dbReference type="NCBI Taxonomy" id="436017"/>
    <lineage>
        <taxon>Eukaryota</taxon>
        <taxon>Viridiplantae</taxon>
        <taxon>Chlorophyta</taxon>
        <taxon>Mamiellophyceae</taxon>
        <taxon>Mamiellales</taxon>
        <taxon>Bathycoccaceae</taxon>
        <taxon>Ostreococcus</taxon>
    </lineage>
</organism>
<dbReference type="PANTHER" id="PTHR13205">
    <property type="entry name" value="TRANSMEMBRANE PROTEIN 15-RELATED"/>
    <property type="match status" value="1"/>
</dbReference>
<dbReference type="KEGG" id="olu:OSTLU_32849"/>
<keyword evidence="5 10" id="KW-0812">Transmembrane</keyword>
<evidence type="ECO:0000256" key="2">
    <source>
        <dbReference type="ARBA" id="ARBA00010794"/>
    </source>
</evidence>
<dbReference type="GeneID" id="5002712"/>
<dbReference type="OrthoDB" id="377083at2759"/>
<dbReference type="HOGENOM" id="CLU_667911_0_0_1"/>
<feature type="transmembrane region" description="Helical" evidence="10">
    <location>
        <begin position="228"/>
        <end position="246"/>
    </location>
</feature>
<evidence type="ECO:0000256" key="5">
    <source>
        <dbReference type="ARBA" id="ARBA00022692"/>
    </source>
</evidence>
<evidence type="ECO:0000256" key="3">
    <source>
        <dbReference type="ARBA" id="ARBA00012132"/>
    </source>
</evidence>
<evidence type="ECO:0000256" key="7">
    <source>
        <dbReference type="ARBA" id="ARBA00022824"/>
    </source>
</evidence>
<proteinExistence type="inferred from homology"/>
<evidence type="ECO:0000313" key="11">
    <source>
        <dbReference type="EMBL" id="ABO97322.1"/>
    </source>
</evidence>
<feature type="transmembrane region" description="Helical" evidence="10">
    <location>
        <begin position="323"/>
        <end position="347"/>
    </location>
</feature>
<dbReference type="Gramene" id="ABO97322">
    <property type="protein sequence ID" value="ABO97322"/>
    <property type="gene ID" value="OSTLU_32849"/>
</dbReference>
<evidence type="ECO:0000256" key="4">
    <source>
        <dbReference type="ARBA" id="ARBA00022679"/>
    </source>
</evidence>
<comment type="similarity">
    <text evidence="2">Belongs to the polyprenol kinase family.</text>
</comment>
<dbReference type="GO" id="GO:0005789">
    <property type="term" value="C:endoplasmic reticulum membrane"/>
    <property type="evidence" value="ECO:0007669"/>
    <property type="project" value="UniProtKB-SubCell"/>
</dbReference>
<dbReference type="InterPro" id="IPR032974">
    <property type="entry name" value="Polypren_kinase"/>
</dbReference>
<dbReference type="eggNOG" id="KOG2468">
    <property type="taxonomic scope" value="Eukaryota"/>
</dbReference>
<protein>
    <recommendedName>
        <fullName evidence="3">dolichol kinase</fullName>
        <ecNumber evidence="3">2.7.1.108</ecNumber>
    </recommendedName>
</protein>
<feature type="transmembrane region" description="Helical" evidence="10">
    <location>
        <begin position="252"/>
        <end position="274"/>
    </location>
</feature>
<keyword evidence="7" id="KW-0256">Endoplasmic reticulum</keyword>
<feature type="transmembrane region" description="Helical" evidence="10">
    <location>
        <begin position="52"/>
        <end position="79"/>
    </location>
</feature>
<dbReference type="GO" id="GO:0004168">
    <property type="term" value="F:dolichol kinase activity"/>
    <property type="evidence" value="ECO:0007669"/>
    <property type="project" value="UniProtKB-EC"/>
</dbReference>
<evidence type="ECO:0000313" key="12">
    <source>
        <dbReference type="Proteomes" id="UP000001568"/>
    </source>
</evidence>
<name>A4S0S7_OSTLU</name>
<dbReference type="Proteomes" id="UP000001568">
    <property type="component" value="Chromosome 7"/>
</dbReference>
<keyword evidence="8 10" id="KW-1133">Transmembrane helix</keyword>
<keyword evidence="6" id="KW-0418">Kinase</keyword>
<feature type="transmembrane region" description="Helical" evidence="10">
    <location>
        <begin position="359"/>
        <end position="379"/>
    </location>
</feature>
<accession>A4S0S7</accession>
<gene>
    <name evidence="11" type="ORF">OSTLU_32849</name>
</gene>
<dbReference type="RefSeq" id="XP_001419029.1">
    <property type="nucleotide sequence ID" value="XM_001418992.1"/>
</dbReference>
<dbReference type="AlphaFoldDB" id="A4S0S7"/>
<feature type="transmembrane region" description="Helical" evidence="10">
    <location>
        <begin position="295"/>
        <end position="317"/>
    </location>
</feature>
<evidence type="ECO:0000256" key="8">
    <source>
        <dbReference type="ARBA" id="ARBA00022989"/>
    </source>
</evidence>